<feature type="domain" description="Homeobox" evidence="8">
    <location>
        <begin position="7"/>
        <end position="66"/>
    </location>
</feature>
<keyword evidence="4 6" id="KW-0371">Homeobox</keyword>
<reference evidence="9" key="1">
    <citation type="submission" date="2022-01" db="EMBL/GenBank/DDBJ databases">
        <title>Comparative genomics reveals a dynamic genome evolution in the ectomycorrhizal milk-cap (Lactarius) mushrooms.</title>
        <authorList>
            <consortium name="DOE Joint Genome Institute"/>
            <person name="Lebreton A."/>
            <person name="Tang N."/>
            <person name="Kuo A."/>
            <person name="LaButti K."/>
            <person name="Drula E."/>
            <person name="Barry K."/>
            <person name="Clum A."/>
            <person name="Lipzen A."/>
            <person name="Mousain D."/>
            <person name="Ng V."/>
            <person name="Wang R."/>
            <person name="Wang X."/>
            <person name="Dai Y."/>
            <person name="Henrissat B."/>
            <person name="Grigoriev I.V."/>
            <person name="Guerin-Laguette A."/>
            <person name="Yu F."/>
            <person name="Martin F.M."/>
        </authorList>
    </citation>
    <scope>NUCLEOTIDE SEQUENCE</scope>
    <source>
        <strain evidence="9">QP</strain>
    </source>
</reference>
<keyword evidence="10" id="KW-1185">Reference proteome</keyword>
<dbReference type="GO" id="GO:0000978">
    <property type="term" value="F:RNA polymerase II cis-regulatory region sequence-specific DNA binding"/>
    <property type="evidence" value="ECO:0007669"/>
    <property type="project" value="TreeGrafter"/>
</dbReference>
<dbReference type="InterPro" id="IPR009057">
    <property type="entry name" value="Homeodomain-like_sf"/>
</dbReference>
<dbReference type="Pfam" id="PF00046">
    <property type="entry name" value="Homeodomain"/>
    <property type="match status" value="1"/>
</dbReference>
<dbReference type="InterPro" id="IPR051000">
    <property type="entry name" value="Homeobox_DNA-bind_prot"/>
</dbReference>
<dbReference type="SUPFAM" id="SSF46689">
    <property type="entry name" value="Homeodomain-like"/>
    <property type="match status" value="1"/>
</dbReference>
<dbReference type="PROSITE" id="PS00027">
    <property type="entry name" value="HOMEOBOX_1"/>
    <property type="match status" value="1"/>
</dbReference>
<dbReference type="GO" id="GO:0000981">
    <property type="term" value="F:DNA-binding transcription factor activity, RNA polymerase II-specific"/>
    <property type="evidence" value="ECO:0007669"/>
    <property type="project" value="InterPro"/>
</dbReference>
<evidence type="ECO:0000256" key="4">
    <source>
        <dbReference type="ARBA" id="ARBA00023155"/>
    </source>
</evidence>
<dbReference type="PANTHER" id="PTHR24324">
    <property type="entry name" value="HOMEOBOX PROTEIN HHEX"/>
    <property type="match status" value="1"/>
</dbReference>
<proteinExistence type="predicted"/>
<name>A0AAD4L9Q3_9AGAM</name>
<gene>
    <name evidence="9" type="ORF">EDB92DRAFT_1802405</name>
</gene>
<accession>A0AAD4L9Q3</accession>
<evidence type="ECO:0000259" key="8">
    <source>
        <dbReference type="PROSITE" id="PS50071"/>
    </source>
</evidence>
<keyword evidence="3 6" id="KW-0238">DNA-binding</keyword>
<organism evidence="9 10">
    <name type="scientific">Lactarius akahatsu</name>
    <dbReference type="NCBI Taxonomy" id="416441"/>
    <lineage>
        <taxon>Eukaryota</taxon>
        <taxon>Fungi</taxon>
        <taxon>Dikarya</taxon>
        <taxon>Basidiomycota</taxon>
        <taxon>Agaricomycotina</taxon>
        <taxon>Agaricomycetes</taxon>
        <taxon>Russulales</taxon>
        <taxon>Russulaceae</taxon>
        <taxon>Lactarius</taxon>
    </lineage>
</organism>
<evidence type="ECO:0000256" key="2">
    <source>
        <dbReference type="ARBA" id="ARBA00004586"/>
    </source>
</evidence>
<dbReference type="PANTHER" id="PTHR24324:SF9">
    <property type="entry name" value="HOMEOBOX DOMAIN-CONTAINING PROTEIN"/>
    <property type="match status" value="1"/>
</dbReference>
<evidence type="ECO:0000256" key="5">
    <source>
        <dbReference type="ARBA" id="ARBA00023242"/>
    </source>
</evidence>
<evidence type="ECO:0000256" key="7">
    <source>
        <dbReference type="RuleBase" id="RU000682"/>
    </source>
</evidence>
<feature type="non-terminal residue" evidence="9">
    <location>
        <position position="66"/>
    </location>
</feature>
<evidence type="ECO:0000313" key="10">
    <source>
        <dbReference type="Proteomes" id="UP001201163"/>
    </source>
</evidence>
<evidence type="ECO:0000256" key="3">
    <source>
        <dbReference type="ARBA" id="ARBA00023125"/>
    </source>
</evidence>
<dbReference type="CDD" id="cd00086">
    <property type="entry name" value="homeodomain"/>
    <property type="match status" value="1"/>
</dbReference>
<comment type="caution">
    <text evidence="9">The sequence shown here is derived from an EMBL/GenBank/DDBJ whole genome shotgun (WGS) entry which is preliminary data.</text>
</comment>
<dbReference type="GO" id="GO:0005634">
    <property type="term" value="C:nucleus"/>
    <property type="evidence" value="ECO:0007669"/>
    <property type="project" value="UniProtKB-SubCell"/>
</dbReference>
<dbReference type="EMBL" id="JAKELL010000061">
    <property type="protein sequence ID" value="KAH8985721.1"/>
    <property type="molecule type" value="Genomic_DNA"/>
</dbReference>
<dbReference type="InterPro" id="IPR017970">
    <property type="entry name" value="Homeobox_CS"/>
</dbReference>
<dbReference type="GO" id="GO:0030154">
    <property type="term" value="P:cell differentiation"/>
    <property type="evidence" value="ECO:0007669"/>
    <property type="project" value="TreeGrafter"/>
</dbReference>
<sequence length="66" mass="7920">MFYTYVPNTIKTRKRTTPAQLEILEGVFVTDKKPNAPRRKELAKKLKMSPREVQVWFQNRRAKEKK</sequence>
<evidence type="ECO:0000313" key="9">
    <source>
        <dbReference type="EMBL" id="KAH8985721.1"/>
    </source>
</evidence>
<evidence type="ECO:0000256" key="1">
    <source>
        <dbReference type="ARBA" id="ARBA00004127"/>
    </source>
</evidence>
<dbReference type="SMART" id="SM00389">
    <property type="entry name" value="HOX"/>
    <property type="match status" value="1"/>
</dbReference>
<dbReference type="Gene3D" id="1.10.10.60">
    <property type="entry name" value="Homeodomain-like"/>
    <property type="match status" value="1"/>
</dbReference>
<dbReference type="Proteomes" id="UP001201163">
    <property type="component" value="Unassembled WGS sequence"/>
</dbReference>
<protein>
    <submittedName>
        <fullName evidence="9">Homeobox domain-containing protein</fullName>
    </submittedName>
</protein>
<dbReference type="FunFam" id="1.10.10.60:FF:000020">
    <property type="entry name" value="Ceramide synthase 5"/>
    <property type="match status" value="1"/>
</dbReference>
<dbReference type="GO" id="GO:0005789">
    <property type="term" value="C:endoplasmic reticulum membrane"/>
    <property type="evidence" value="ECO:0007669"/>
    <property type="project" value="UniProtKB-SubCell"/>
</dbReference>
<dbReference type="PROSITE" id="PS50071">
    <property type="entry name" value="HOMEOBOX_2"/>
    <property type="match status" value="1"/>
</dbReference>
<dbReference type="AlphaFoldDB" id="A0AAD4L9Q3"/>
<keyword evidence="5 6" id="KW-0539">Nucleus</keyword>
<evidence type="ECO:0000256" key="6">
    <source>
        <dbReference type="PROSITE-ProRule" id="PRU00108"/>
    </source>
</evidence>
<dbReference type="InterPro" id="IPR001356">
    <property type="entry name" value="HD"/>
</dbReference>
<comment type="subcellular location">
    <subcellularLocation>
        <location evidence="1">Endomembrane system</location>
        <topology evidence="1">Multi-pass membrane protein</topology>
    </subcellularLocation>
    <subcellularLocation>
        <location evidence="2">Endoplasmic reticulum membrane</location>
    </subcellularLocation>
    <subcellularLocation>
        <location evidence="6 7">Nucleus</location>
    </subcellularLocation>
</comment>